<sequence>MHQRVGHGPHHVLGPTVGGAPGEVQKTANAAHASTPGCRYRLGNARPIRQGHIAPPKLSGQSPSSHSPQWRSARLPRTDADRVPDPE</sequence>
<name>K9GLI5_9PROT</name>
<feature type="region of interest" description="Disordered" evidence="1">
    <location>
        <begin position="1"/>
        <end position="87"/>
    </location>
</feature>
<feature type="compositionally biased region" description="Basic and acidic residues" evidence="1">
    <location>
        <begin position="76"/>
        <end position="87"/>
    </location>
</feature>
<protein>
    <submittedName>
        <fullName evidence="2">Uncharacterized protein</fullName>
    </submittedName>
</protein>
<dbReference type="Proteomes" id="UP000009881">
    <property type="component" value="Unassembled WGS sequence"/>
</dbReference>
<evidence type="ECO:0000313" key="3">
    <source>
        <dbReference type="Proteomes" id="UP000009881"/>
    </source>
</evidence>
<evidence type="ECO:0000256" key="1">
    <source>
        <dbReference type="SAM" id="MobiDB-lite"/>
    </source>
</evidence>
<dbReference type="AlphaFoldDB" id="K9GLI5"/>
<reference evidence="2 3" key="1">
    <citation type="journal article" date="2013" name="Genome Announc.">
        <title>Draft Genome Sequence of an Alphaproteobacterium, Caenispirillum salinarum AK4(T), Isolated from a Solar Saltern.</title>
        <authorList>
            <person name="Khatri I."/>
            <person name="Singh A."/>
            <person name="Korpole S."/>
            <person name="Pinnaka A.K."/>
            <person name="Subramanian S."/>
        </authorList>
    </citation>
    <scope>NUCLEOTIDE SEQUENCE [LARGE SCALE GENOMIC DNA]</scope>
    <source>
        <strain evidence="2 3">AK4</strain>
    </source>
</reference>
<dbReference type="EMBL" id="ANHY01000049">
    <property type="protein sequence ID" value="EKV25912.1"/>
    <property type="molecule type" value="Genomic_DNA"/>
</dbReference>
<feature type="compositionally biased region" description="Polar residues" evidence="1">
    <location>
        <begin position="59"/>
        <end position="70"/>
    </location>
</feature>
<feature type="compositionally biased region" description="Basic residues" evidence="1">
    <location>
        <begin position="1"/>
        <end position="10"/>
    </location>
</feature>
<comment type="caution">
    <text evidence="2">The sequence shown here is derived from an EMBL/GenBank/DDBJ whole genome shotgun (WGS) entry which is preliminary data.</text>
</comment>
<keyword evidence="3" id="KW-1185">Reference proteome</keyword>
<organism evidence="2 3">
    <name type="scientific">Caenispirillum salinarum AK4</name>
    <dbReference type="NCBI Taxonomy" id="1238182"/>
    <lineage>
        <taxon>Bacteria</taxon>
        <taxon>Pseudomonadati</taxon>
        <taxon>Pseudomonadota</taxon>
        <taxon>Alphaproteobacteria</taxon>
        <taxon>Rhodospirillales</taxon>
        <taxon>Novispirillaceae</taxon>
        <taxon>Caenispirillum</taxon>
    </lineage>
</organism>
<evidence type="ECO:0000313" key="2">
    <source>
        <dbReference type="EMBL" id="EKV25912.1"/>
    </source>
</evidence>
<proteinExistence type="predicted"/>
<accession>K9GLI5</accession>
<gene>
    <name evidence="2" type="ORF">C882_3397</name>
</gene>